<proteinExistence type="predicted"/>
<protein>
    <submittedName>
        <fullName evidence="2">Uncharacterized protein</fullName>
    </submittedName>
</protein>
<dbReference type="Proteomes" id="UP000093592">
    <property type="component" value="Unassembled WGS sequence"/>
</dbReference>
<dbReference type="EMBL" id="LZKJ01000038">
    <property type="protein sequence ID" value="OBI51636.1"/>
    <property type="molecule type" value="Genomic_DNA"/>
</dbReference>
<sequence length="84" mass="8900">MSGAGDDAEHKSEVGVPSACGGEEPRMTNDPEQIRAQIDAVLAELPDPGDAQNTLAETDLDEIARRLSEAHDMLVRALESAEKG</sequence>
<accession>A0A1A2ZRE4</accession>
<evidence type="ECO:0000313" key="3">
    <source>
        <dbReference type="Proteomes" id="UP000093592"/>
    </source>
</evidence>
<evidence type="ECO:0000313" key="2">
    <source>
        <dbReference type="EMBL" id="OBI51636.1"/>
    </source>
</evidence>
<feature type="region of interest" description="Disordered" evidence="1">
    <location>
        <begin position="1"/>
        <end position="31"/>
    </location>
</feature>
<dbReference type="AlphaFoldDB" id="A0A1A2ZRE4"/>
<evidence type="ECO:0000256" key="1">
    <source>
        <dbReference type="SAM" id="MobiDB-lite"/>
    </source>
</evidence>
<organism evidence="2 3">
    <name type="scientific">Mycobacterium kyorinense</name>
    <dbReference type="NCBI Taxonomy" id="487514"/>
    <lineage>
        <taxon>Bacteria</taxon>
        <taxon>Bacillati</taxon>
        <taxon>Actinomycetota</taxon>
        <taxon>Actinomycetes</taxon>
        <taxon>Mycobacteriales</taxon>
        <taxon>Mycobacteriaceae</taxon>
        <taxon>Mycobacterium</taxon>
    </lineage>
</organism>
<gene>
    <name evidence="2" type="ORF">A5707_13950</name>
</gene>
<name>A0A1A2ZRE4_9MYCO</name>
<comment type="caution">
    <text evidence="2">The sequence shown here is derived from an EMBL/GenBank/DDBJ whole genome shotgun (WGS) entry which is preliminary data.</text>
</comment>
<reference evidence="3" key="1">
    <citation type="submission" date="2016-06" db="EMBL/GenBank/DDBJ databases">
        <authorList>
            <person name="Sutton G."/>
            <person name="Brinkac L."/>
            <person name="Sanka R."/>
            <person name="Adams M."/>
            <person name="Lau E."/>
            <person name="Sam S."/>
            <person name="Sreng N."/>
            <person name="Him V."/>
            <person name="Kerleguer A."/>
            <person name="Cheng S."/>
        </authorList>
    </citation>
    <scope>NUCLEOTIDE SEQUENCE [LARGE SCALE GENOMIC DNA]</scope>
    <source>
        <strain evidence="3">E861</strain>
    </source>
</reference>